<reference evidence="1 2" key="1">
    <citation type="submission" date="2018-07" db="EMBL/GenBank/DDBJ databases">
        <authorList>
            <person name="Quirk P.G."/>
            <person name="Krulwich T.A."/>
        </authorList>
    </citation>
    <scope>NUCLEOTIDE SEQUENCE [LARGE SCALE GENOMIC DNA]</scope>
    <source>
        <strain evidence="1 2">CC-BB4</strain>
    </source>
</reference>
<dbReference type="InterPro" id="IPR009317">
    <property type="entry name" value="ChaB"/>
</dbReference>
<dbReference type="Gene3D" id="1.10.1740.70">
    <property type="entry name" value="ChaB"/>
    <property type="match status" value="1"/>
</dbReference>
<evidence type="ECO:0000313" key="2">
    <source>
        <dbReference type="Proteomes" id="UP000254889"/>
    </source>
</evidence>
<organism evidence="1 2">
    <name type="scientific">Pseudolabrys taiwanensis</name>
    <dbReference type="NCBI Taxonomy" id="331696"/>
    <lineage>
        <taxon>Bacteria</taxon>
        <taxon>Pseudomonadati</taxon>
        <taxon>Pseudomonadota</taxon>
        <taxon>Alphaproteobacteria</taxon>
        <taxon>Hyphomicrobiales</taxon>
        <taxon>Xanthobacteraceae</taxon>
        <taxon>Pseudolabrys</taxon>
    </lineage>
</organism>
<dbReference type="KEGG" id="ptaw:DW352_00635"/>
<dbReference type="Proteomes" id="UP000254889">
    <property type="component" value="Chromosome"/>
</dbReference>
<dbReference type="InterPro" id="IPR037205">
    <property type="entry name" value="ChaB_sf"/>
</dbReference>
<keyword evidence="2" id="KW-1185">Reference proteome</keyword>
<sequence>MPYRSSTELPPSIRSHLPPHAQDIYREAFNHAYAAHAGEIDREKRSHMIAWAAVKRSYEKVDETWVPRRS</sequence>
<gene>
    <name evidence="1" type="ORF">DW352_00635</name>
</gene>
<evidence type="ECO:0000313" key="1">
    <source>
        <dbReference type="EMBL" id="AXK79151.1"/>
    </source>
</evidence>
<proteinExistence type="predicted"/>
<name>A0A345ZQF4_9HYPH</name>
<dbReference type="SUPFAM" id="SSF140376">
    <property type="entry name" value="ChaB-like"/>
    <property type="match status" value="1"/>
</dbReference>
<protein>
    <submittedName>
        <fullName evidence="1">Cation transporter</fullName>
    </submittedName>
</protein>
<dbReference type="EMBL" id="CP031417">
    <property type="protein sequence ID" value="AXK79151.1"/>
    <property type="molecule type" value="Genomic_DNA"/>
</dbReference>
<dbReference type="RefSeq" id="WP_115687558.1">
    <property type="nucleotide sequence ID" value="NZ_CP031417.1"/>
</dbReference>
<dbReference type="OrthoDB" id="73307at2"/>
<dbReference type="AlphaFoldDB" id="A0A345ZQF4"/>
<dbReference type="Pfam" id="PF06150">
    <property type="entry name" value="ChaB"/>
    <property type="match status" value="1"/>
</dbReference>
<accession>A0A345ZQF4</accession>